<gene>
    <name evidence="1" type="ORF">V6N11_058863</name>
</gene>
<organism evidence="1 2">
    <name type="scientific">Hibiscus sabdariffa</name>
    <name type="common">roselle</name>
    <dbReference type="NCBI Taxonomy" id="183260"/>
    <lineage>
        <taxon>Eukaryota</taxon>
        <taxon>Viridiplantae</taxon>
        <taxon>Streptophyta</taxon>
        <taxon>Embryophyta</taxon>
        <taxon>Tracheophyta</taxon>
        <taxon>Spermatophyta</taxon>
        <taxon>Magnoliopsida</taxon>
        <taxon>eudicotyledons</taxon>
        <taxon>Gunneridae</taxon>
        <taxon>Pentapetalae</taxon>
        <taxon>rosids</taxon>
        <taxon>malvids</taxon>
        <taxon>Malvales</taxon>
        <taxon>Malvaceae</taxon>
        <taxon>Malvoideae</taxon>
        <taxon>Hibiscus</taxon>
    </lineage>
</organism>
<proteinExistence type="predicted"/>
<accession>A0ABR2U5H3</accession>
<name>A0ABR2U5H3_9ROSI</name>
<evidence type="ECO:0000313" key="1">
    <source>
        <dbReference type="EMBL" id="KAK9044973.1"/>
    </source>
</evidence>
<dbReference type="Proteomes" id="UP001396334">
    <property type="component" value="Unassembled WGS sequence"/>
</dbReference>
<reference evidence="1 2" key="1">
    <citation type="journal article" date="2024" name="G3 (Bethesda)">
        <title>Genome assembly of Hibiscus sabdariffa L. provides insights into metabolisms of medicinal natural products.</title>
        <authorList>
            <person name="Kim T."/>
        </authorList>
    </citation>
    <scope>NUCLEOTIDE SEQUENCE [LARGE SCALE GENOMIC DNA]</scope>
    <source>
        <strain evidence="1">TK-2024</strain>
        <tissue evidence="1">Old leaves</tissue>
    </source>
</reference>
<comment type="caution">
    <text evidence="1">The sequence shown here is derived from an EMBL/GenBank/DDBJ whole genome shotgun (WGS) entry which is preliminary data.</text>
</comment>
<sequence length="175" mass="19107">MSMTARPARREPLTDWAHSTSNRIEADIEAIRFRSDKEIAMEEDGREGDSPHAFSPSSSGAEPGLVIAVSFFSALFTSSGVDVDSYGLRGLFPPVGADTRNMLTRERSQRLQQELVVAYSPVTAVQSCRNDHASEAVHWLKPQRDWCKLKMDGSVGRGSGLATCGGLLAMMTRFG</sequence>
<protein>
    <submittedName>
        <fullName evidence="1">Uncharacterized protein</fullName>
    </submittedName>
</protein>
<keyword evidence="2" id="KW-1185">Reference proteome</keyword>
<dbReference type="EMBL" id="JBBPBN010000002">
    <property type="protein sequence ID" value="KAK9044973.1"/>
    <property type="molecule type" value="Genomic_DNA"/>
</dbReference>
<evidence type="ECO:0000313" key="2">
    <source>
        <dbReference type="Proteomes" id="UP001396334"/>
    </source>
</evidence>